<protein>
    <recommendedName>
        <fullName evidence="4">Peptidyl-prolyl cis-trans isomerase</fullName>
    </recommendedName>
</protein>
<feature type="transmembrane region" description="Helical" evidence="1">
    <location>
        <begin position="34"/>
        <end position="55"/>
    </location>
</feature>
<evidence type="ECO:0000313" key="3">
    <source>
        <dbReference type="Proteomes" id="UP000184543"/>
    </source>
</evidence>
<gene>
    <name evidence="2" type="ORF">SAMN04488513_103283</name>
</gene>
<dbReference type="EMBL" id="FQYU01000003">
    <property type="protein sequence ID" value="SHJ28213.1"/>
    <property type="molecule type" value="Genomic_DNA"/>
</dbReference>
<evidence type="ECO:0000256" key="1">
    <source>
        <dbReference type="SAM" id="Phobius"/>
    </source>
</evidence>
<organism evidence="2 3">
    <name type="scientific">Pseudozobellia thermophila</name>
    <dbReference type="NCBI Taxonomy" id="192903"/>
    <lineage>
        <taxon>Bacteria</taxon>
        <taxon>Pseudomonadati</taxon>
        <taxon>Bacteroidota</taxon>
        <taxon>Flavobacteriia</taxon>
        <taxon>Flavobacteriales</taxon>
        <taxon>Flavobacteriaceae</taxon>
        <taxon>Pseudozobellia</taxon>
    </lineage>
</organism>
<evidence type="ECO:0000313" key="2">
    <source>
        <dbReference type="EMBL" id="SHJ28213.1"/>
    </source>
</evidence>
<evidence type="ECO:0008006" key="4">
    <source>
        <dbReference type="Google" id="ProtNLM"/>
    </source>
</evidence>
<dbReference type="Proteomes" id="UP000184543">
    <property type="component" value="Unassembled WGS sequence"/>
</dbReference>
<reference evidence="3" key="1">
    <citation type="submission" date="2016-11" db="EMBL/GenBank/DDBJ databases">
        <authorList>
            <person name="Varghese N."/>
            <person name="Submissions S."/>
        </authorList>
    </citation>
    <scope>NUCLEOTIDE SEQUENCE [LARGE SCALE GENOMIC DNA]</scope>
    <source>
        <strain evidence="3">DSM 19858</strain>
    </source>
</reference>
<name>A0A1M6I172_9FLAO</name>
<keyword evidence="1" id="KW-0812">Transmembrane</keyword>
<keyword evidence="1" id="KW-0472">Membrane</keyword>
<proteinExistence type="predicted"/>
<accession>A0A1M6I172</accession>
<keyword evidence="1" id="KW-1133">Transmembrane helix</keyword>
<dbReference type="STRING" id="192903.SAMN04488513_103283"/>
<dbReference type="AlphaFoldDB" id="A0A1M6I172"/>
<keyword evidence="3" id="KW-1185">Reference proteome</keyword>
<sequence length="320" mass="37409">MSSKNLLSNSLYLCAPLRFCYFCRMKFLKLSGQYGLGGAAMLLLFVWLSGCGDIFKKEEPRFLARVGENYLYREDVARLLAKGMSKEDSASFVTNYINNWASKQLLLEKAKINLPEEKLKEYDALVSDYRADLYTRAYKEALVRQGSDTIVTASQLEQFYEAEKENFKLREKVVQLRFVELPKQFLNKKEVTERLKRFKDDDKVYLDSIGVQFRKLNFNDSLWVSASRVIEEIPPLSFENADKHLKKSQFFELEDANGVYLAKIVDVKDENEIAPLSYIEPRIKQVLLNRRKLDFLRKLETEVLDEAIKKKEFEIYAENE</sequence>